<accession>A0A814T452</accession>
<keyword evidence="9" id="KW-0325">Glycoprotein</keyword>
<evidence type="ECO:0000256" key="1">
    <source>
        <dbReference type="ARBA" id="ARBA00004479"/>
    </source>
</evidence>
<evidence type="ECO:0000256" key="2">
    <source>
        <dbReference type="ARBA" id="ARBA00007717"/>
    </source>
</evidence>
<sequence length="646" mass="74245">MYLTSSFDFCMRYLTKNTFTGCSSHPSGNRGRLVDISSINDLTLHRHSQPIVILILPRKDVLEYAIHSASMVVGILIDGGNNPLAEDGFTEVGTCPDDYIEPLKTSNCSIRKNKYGINFREIKIDKPIFLLTNQTFINELRRLYQLYNQQQISQGQDVHVHMKSYAYGVVNAHICDRRSKTNYFGKYQLERCSLEYDILSEAYFKHYSIKCRSPMINIIWSTFNAISLKSTRPIKSVIVFCTKFDFFSIFQPKNAGAQSTALSVITLLGLAWTLGRINLTQLLIADGQHKDVLFLFLNGDNWNYYGASEVNRLIREGKFPYIVKNISNENNLQPIRPEHIDILINIDQLGFDPTNTYILYDNLHPFLDKFKDASNSITLKQLPSHSDSLADFQSLNLSSMAILTDAYENMNPYYNSYRDTLTHLASFSFIEPHLYALLKTICDYLKLSNCPTELSSEMKQALSDRVQALVNCFLQSNCSNLISQTAETGDFYFKEVSDQMKESFSFLQPSVHESEVKSYLNTHFLDASSYIHDILLNWIATRTTNTTKTACEEPEDNYRWRIYQESTETCLRASINSINLIRRTNDQIDERVIFTSNYDPPELLVYMTSDTTRDIIMLVCGLILSLCGFLLMYFLKQLLPLMLNRE</sequence>
<protein>
    <recommendedName>
        <fullName evidence="3">Nicastrin</fullName>
    </recommendedName>
</protein>
<evidence type="ECO:0000313" key="13">
    <source>
        <dbReference type="Proteomes" id="UP000663828"/>
    </source>
</evidence>
<reference evidence="12" key="1">
    <citation type="submission" date="2021-02" db="EMBL/GenBank/DDBJ databases">
        <authorList>
            <person name="Nowell W R."/>
        </authorList>
    </citation>
    <scope>NUCLEOTIDE SEQUENCE</scope>
</reference>
<evidence type="ECO:0000313" key="12">
    <source>
        <dbReference type="EMBL" id="CAF1154381.1"/>
    </source>
</evidence>
<dbReference type="Proteomes" id="UP000663828">
    <property type="component" value="Unassembled WGS sequence"/>
</dbReference>
<evidence type="ECO:0000259" key="11">
    <source>
        <dbReference type="Pfam" id="PF18266"/>
    </source>
</evidence>
<evidence type="ECO:0000256" key="4">
    <source>
        <dbReference type="ARBA" id="ARBA00022692"/>
    </source>
</evidence>
<evidence type="ECO:0000256" key="7">
    <source>
        <dbReference type="ARBA" id="ARBA00022989"/>
    </source>
</evidence>
<keyword evidence="4 10" id="KW-0812">Transmembrane</keyword>
<keyword evidence="13" id="KW-1185">Reference proteome</keyword>
<dbReference type="EMBL" id="CAJNOR010001504">
    <property type="protein sequence ID" value="CAF1154381.1"/>
    <property type="molecule type" value="Genomic_DNA"/>
</dbReference>
<evidence type="ECO:0000256" key="10">
    <source>
        <dbReference type="SAM" id="Phobius"/>
    </source>
</evidence>
<dbReference type="Pfam" id="PF05450">
    <property type="entry name" value="Nicastrin"/>
    <property type="match status" value="1"/>
</dbReference>
<dbReference type="PANTHER" id="PTHR21092:SF0">
    <property type="entry name" value="NICASTRIN"/>
    <property type="match status" value="1"/>
</dbReference>
<evidence type="ECO:0000256" key="9">
    <source>
        <dbReference type="ARBA" id="ARBA00023180"/>
    </source>
</evidence>
<evidence type="ECO:0000256" key="3">
    <source>
        <dbReference type="ARBA" id="ARBA00015303"/>
    </source>
</evidence>
<gene>
    <name evidence="12" type="ORF">XAT740_LOCUS21126</name>
</gene>
<keyword evidence="5" id="KW-0732">Signal</keyword>
<evidence type="ECO:0000256" key="6">
    <source>
        <dbReference type="ARBA" id="ARBA00022976"/>
    </source>
</evidence>
<keyword evidence="7 10" id="KW-1133">Transmembrane helix</keyword>
<dbReference type="GO" id="GO:0005886">
    <property type="term" value="C:plasma membrane"/>
    <property type="evidence" value="ECO:0007669"/>
    <property type="project" value="TreeGrafter"/>
</dbReference>
<feature type="domain" description="Nicastrin small lobe" evidence="11">
    <location>
        <begin position="10"/>
        <end position="153"/>
    </location>
</feature>
<comment type="similarity">
    <text evidence="2">Belongs to the nicastrin family.</text>
</comment>
<evidence type="ECO:0000256" key="5">
    <source>
        <dbReference type="ARBA" id="ARBA00022729"/>
    </source>
</evidence>
<evidence type="ECO:0000256" key="8">
    <source>
        <dbReference type="ARBA" id="ARBA00023136"/>
    </source>
</evidence>
<keyword evidence="6" id="KW-0914">Notch signaling pathway</keyword>
<name>A0A814T452_ADIRI</name>
<comment type="subcellular location">
    <subcellularLocation>
        <location evidence="1">Membrane</location>
        <topology evidence="1">Single-pass type I membrane protein</topology>
    </subcellularLocation>
</comment>
<feature type="transmembrane region" description="Helical" evidence="10">
    <location>
        <begin position="615"/>
        <end position="635"/>
    </location>
</feature>
<organism evidence="12 13">
    <name type="scientific">Adineta ricciae</name>
    <name type="common">Rotifer</name>
    <dbReference type="NCBI Taxonomy" id="249248"/>
    <lineage>
        <taxon>Eukaryota</taxon>
        <taxon>Metazoa</taxon>
        <taxon>Spiralia</taxon>
        <taxon>Gnathifera</taxon>
        <taxon>Rotifera</taxon>
        <taxon>Eurotatoria</taxon>
        <taxon>Bdelloidea</taxon>
        <taxon>Adinetida</taxon>
        <taxon>Adinetidae</taxon>
        <taxon>Adineta</taxon>
    </lineage>
</organism>
<dbReference type="AlphaFoldDB" id="A0A814T452"/>
<dbReference type="InterPro" id="IPR041084">
    <property type="entry name" value="Ncstrn_small"/>
</dbReference>
<comment type="caution">
    <text evidence="12">The sequence shown here is derived from an EMBL/GenBank/DDBJ whole genome shotgun (WGS) entry which is preliminary data.</text>
</comment>
<dbReference type="GO" id="GO:0016485">
    <property type="term" value="P:protein processing"/>
    <property type="evidence" value="ECO:0007669"/>
    <property type="project" value="InterPro"/>
</dbReference>
<dbReference type="GO" id="GO:0007219">
    <property type="term" value="P:Notch signaling pathway"/>
    <property type="evidence" value="ECO:0007669"/>
    <property type="project" value="UniProtKB-KW"/>
</dbReference>
<keyword evidence="8 10" id="KW-0472">Membrane</keyword>
<dbReference type="Gene3D" id="3.40.630.10">
    <property type="entry name" value="Zn peptidases"/>
    <property type="match status" value="1"/>
</dbReference>
<dbReference type="Pfam" id="PF18266">
    <property type="entry name" value="Ncstrn_small"/>
    <property type="match status" value="1"/>
</dbReference>
<proteinExistence type="inferred from homology"/>
<dbReference type="InterPro" id="IPR008710">
    <property type="entry name" value="Nicastrin"/>
</dbReference>
<dbReference type="PANTHER" id="PTHR21092">
    <property type="entry name" value="NICASTRIN"/>
    <property type="match status" value="1"/>
</dbReference>